<proteinExistence type="predicted"/>
<sequence>MRTTDGLIMERAGPIRFLKSRALSGWWTLKWRSESCTTHTTDSGPPFTSITLLDEFVWSCCAQEMGTVMYKTKRTRMLISLTMRETRFMSLSEKNVYTIAKLFHGRLLTVCIVVELRRGVATETEARRRRGLAEGGDCKIKMLILIGAAAYRSGSHLSQPTMDAAENREVVRKDDVKEAEAGPGKILWLFPRLRFSKQEPKKPEAEVKDKVKTQKNPPPARVFFGSRQNPSPPLDMEAEESIGRTSNPVVLWQVYVISGFLILKWVWTRWNERKEGGDKKDSSDDDQSPADEEYSQIE</sequence>
<dbReference type="PANTHER" id="PTHR36374">
    <property type="entry name" value="OS01G0969000 PROTEIN"/>
    <property type="match status" value="1"/>
</dbReference>
<feature type="region of interest" description="Disordered" evidence="1">
    <location>
        <begin position="274"/>
        <end position="298"/>
    </location>
</feature>
<evidence type="ECO:0000256" key="1">
    <source>
        <dbReference type="SAM" id="MobiDB-lite"/>
    </source>
</evidence>
<protein>
    <submittedName>
        <fullName evidence="2">Uncharacterized protein</fullName>
    </submittedName>
</protein>
<reference evidence="2 3" key="1">
    <citation type="journal article" date="2021" name="Commun. Biol.">
        <title>The genome of Shorea leprosula (Dipterocarpaceae) highlights the ecological relevance of drought in aseasonal tropical rainforests.</title>
        <authorList>
            <person name="Ng K.K.S."/>
            <person name="Kobayashi M.J."/>
            <person name="Fawcett J.A."/>
            <person name="Hatakeyama M."/>
            <person name="Paape T."/>
            <person name="Ng C.H."/>
            <person name="Ang C.C."/>
            <person name="Tnah L.H."/>
            <person name="Lee C.T."/>
            <person name="Nishiyama T."/>
            <person name="Sese J."/>
            <person name="O'Brien M.J."/>
            <person name="Copetti D."/>
            <person name="Mohd Noor M.I."/>
            <person name="Ong R.C."/>
            <person name="Putra M."/>
            <person name="Sireger I.Z."/>
            <person name="Indrioko S."/>
            <person name="Kosugi Y."/>
            <person name="Izuno A."/>
            <person name="Isagi Y."/>
            <person name="Lee S.L."/>
            <person name="Shimizu K.K."/>
        </authorList>
    </citation>
    <scope>NUCLEOTIDE SEQUENCE [LARGE SCALE GENOMIC DNA]</scope>
    <source>
        <strain evidence="2">214</strain>
    </source>
</reference>
<dbReference type="PANTHER" id="PTHR36374:SF1">
    <property type="entry name" value="OS01G0969000 PROTEIN"/>
    <property type="match status" value="1"/>
</dbReference>
<gene>
    <name evidence="2" type="ORF">SLEP1_g5461</name>
</gene>
<comment type="caution">
    <text evidence="2">The sequence shown here is derived from an EMBL/GenBank/DDBJ whole genome shotgun (WGS) entry which is preliminary data.</text>
</comment>
<evidence type="ECO:0000313" key="2">
    <source>
        <dbReference type="EMBL" id="GKU91608.1"/>
    </source>
</evidence>
<keyword evidence="3" id="KW-1185">Reference proteome</keyword>
<evidence type="ECO:0000313" key="3">
    <source>
        <dbReference type="Proteomes" id="UP001054252"/>
    </source>
</evidence>
<dbReference type="GO" id="GO:0009507">
    <property type="term" value="C:chloroplast"/>
    <property type="evidence" value="ECO:0007669"/>
    <property type="project" value="TreeGrafter"/>
</dbReference>
<name>A0AAV5HSA4_9ROSI</name>
<feature type="compositionally biased region" description="Acidic residues" evidence="1">
    <location>
        <begin position="283"/>
        <end position="298"/>
    </location>
</feature>
<dbReference type="EMBL" id="BPVZ01000005">
    <property type="protein sequence ID" value="GKU91608.1"/>
    <property type="molecule type" value="Genomic_DNA"/>
</dbReference>
<dbReference type="Proteomes" id="UP001054252">
    <property type="component" value="Unassembled WGS sequence"/>
</dbReference>
<organism evidence="2 3">
    <name type="scientific">Rubroshorea leprosula</name>
    <dbReference type="NCBI Taxonomy" id="152421"/>
    <lineage>
        <taxon>Eukaryota</taxon>
        <taxon>Viridiplantae</taxon>
        <taxon>Streptophyta</taxon>
        <taxon>Embryophyta</taxon>
        <taxon>Tracheophyta</taxon>
        <taxon>Spermatophyta</taxon>
        <taxon>Magnoliopsida</taxon>
        <taxon>eudicotyledons</taxon>
        <taxon>Gunneridae</taxon>
        <taxon>Pentapetalae</taxon>
        <taxon>rosids</taxon>
        <taxon>malvids</taxon>
        <taxon>Malvales</taxon>
        <taxon>Dipterocarpaceae</taxon>
        <taxon>Rubroshorea</taxon>
    </lineage>
</organism>
<feature type="region of interest" description="Disordered" evidence="1">
    <location>
        <begin position="199"/>
        <end position="240"/>
    </location>
</feature>
<accession>A0AAV5HSA4</accession>
<feature type="compositionally biased region" description="Basic and acidic residues" evidence="1">
    <location>
        <begin position="199"/>
        <end position="212"/>
    </location>
</feature>
<dbReference type="AlphaFoldDB" id="A0AAV5HSA4"/>